<gene>
    <name evidence="2" type="ORF">AN484_21020</name>
</gene>
<dbReference type="SUPFAM" id="SSF56300">
    <property type="entry name" value="Metallo-dependent phosphatases"/>
    <property type="match status" value="1"/>
</dbReference>
<feature type="domain" description="Calcineurin-like phosphoesterase" evidence="1">
    <location>
        <begin position="10"/>
        <end position="179"/>
    </location>
</feature>
<sequence>MANITHKWDRICVVSCTHARYADKQAFAELVNFRDRWCKGKNDVVAHIGDWVDLTALMGSGAGEGEPLAPDVDTGLTHLRMYRPTILMAGNHEARAYRLRDSNKATTAWAAHKIVEAMEECAAKLKAPLLPYRGAFETYRVADCLLTHGSVYGEQSCRDMAEMYCTNEIRKVLFGHTHRVGIASARTMVGGTAYNIGSLTKRASLEYSLSRRATFAWNLGFAWGEVCRSLNQSQINIATCEDGATFRLPV</sequence>
<dbReference type="EMBL" id="LJOW01000148">
    <property type="protein sequence ID" value="OBQ41409.1"/>
    <property type="molecule type" value="Genomic_DNA"/>
</dbReference>
<accession>A0A1B7WWA1</accession>
<dbReference type="AlphaFoldDB" id="A0A1B7WWA1"/>
<dbReference type="Pfam" id="PF00149">
    <property type="entry name" value="Metallophos"/>
    <property type="match status" value="1"/>
</dbReference>
<evidence type="ECO:0000313" key="3">
    <source>
        <dbReference type="Proteomes" id="UP000092093"/>
    </source>
</evidence>
<comment type="caution">
    <text evidence="2">The sequence shown here is derived from an EMBL/GenBank/DDBJ whole genome shotgun (WGS) entry which is preliminary data.</text>
</comment>
<dbReference type="InterPro" id="IPR029052">
    <property type="entry name" value="Metallo-depent_PP-like"/>
</dbReference>
<protein>
    <recommendedName>
        <fullName evidence="1">Calcineurin-like phosphoesterase domain-containing protein</fullName>
    </recommendedName>
</protein>
<dbReference type="Gene3D" id="3.60.21.10">
    <property type="match status" value="1"/>
</dbReference>
<evidence type="ECO:0000259" key="1">
    <source>
        <dbReference type="Pfam" id="PF00149"/>
    </source>
</evidence>
<proteinExistence type="predicted"/>
<organism evidence="2 3">
    <name type="scientific">Aphanizomenon flos-aquae WA102</name>
    <dbReference type="NCBI Taxonomy" id="1710896"/>
    <lineage>
        <taxon>Bacteria</taxon>
        <taxon>Bacillati</taxon>
        <taxon>Cyanobacteriota</taxon>
        <taxon>Cyanophyceae</taxon>
        <taxon>Nostocales</taxon>
        <taxon>Aphanizomenonaceae</taxon>
        <taxon>Aphanizomenon</taxon>
    </lineage>
</organism>
<dbReference type="InterPro" id="IPR004843">
    <property type="entry name" value="Calcineurin-like_PHP"/>
</dbReference>
<evidence type="ECO:0000313" key="2">
    <source>
        <dbReference type="EMBL" id="OBQ41409.1"/>
    </source>
</evidence>
<reference evidence="2 3" key="1">
    <citation type="submission" date="2015-09" db="EMBL/GenBank/DDBJ databases">
        <title>Aphanizomenon flos-aquae WA102.</title>
        <authorList>
            <person name="Driscoll C."/>
        </authorList>
    </citation>
    <scope>NUCLEOTIDE SEQUENCE [LARGE SCALE GENOMIC DNA]</scope>
    <source>
        <strain evidence="2">WA102</strain>
    </source>
</reference>
<dbReference type="Proteomes" id="UP000092093">
    <property type="component" value="Unassembled WGS sequence"/>
</dbReference>
<name>A0A1B7WWA1_APHFL</name>
<dbReference type="GO" id="GO:0016787">
    <property type="term" value="F:hydrolase activity"/>
    <property type="evidence" value="ECO:0007669"/>
    <property type="project" value="InterPro"/>
</dbReference>